<name>A0A645GTV5_9ZZZZ</name>
<sequence length="137" mass="15982">MQCHKPCLIGIFIMHIMNDIHRVYIKLSHIFQHFIIIGLDLFIIEHVIFYSVNTGNHRHSFFLINSSVYCIKERFCQVASRAEKLHLFAYLHRRNTASYSIIISIGIPHQVIILILDSAAFHGHPDAILFKILRKAF</sequence>
<keyword evidence="1" id="KW-0472">Membrane</keyword>
<keyword evidence="1" id="KW-0812">Transmembrane</keyword>
<protein>
    <submittedName>
        <fullName evidence="2">Uncharacterized protein</fullName>
    </submittedName>
</protein>
<feature type="transmembrane region" description="Helical" evidence="1">
    <location>
        <begin position="7"/>
        <end position="24"/>
    </location>
</feature>
<reference evidence="2" key="1">
    <citation type="submission" date="2019-08" db="EMBL/GenBank/DDBJ databases">
        <authorList>
            <person name="Kucharzyk K."/>
            <person name="Murdoch R.W."/>
            <person name="Higgins S."/>
            <person name="Loffler F."/>
        </authorList>
    </citation>
    <scope>NUCLEOTIDE SEQUENCE</scope>
</reference>
<organism evidence="2">
    <name type="scientific">bioreactor metagenome</name>
    <dbReference type="NCBI Taxonomy" id="1076179"/>
    <lineage>
        <taxon>unclassified sequences</taxon>
        <taxon>metagenomes</taxon>
        <taxon>ecological metagenomes</taxon>
    </lineage>
</organism>
<evidence type="ECO:0000256" key="1">
    <source>
        <dbReference type="SAM" id="Phobius"/>
    </source>
</evidence>
<proteinExistence type="predicted"/>
<feature type="transmembrane region" description="Helical" evidence="1">
    <location>
        <begin position="30"/>
        <end position="52"/>
    </location>
</feature>
<comment type="caution">
    <text evidence="2">The sequence shown here is derived from an EMBL/GenBank/DDBJ whole genome shotgun (WGS) entry which is preliminary data.</text>
</comment>
<dbReference type="AlphaFoldDB" id="A0A645GTV5"/>
<evidence type="ECO:0000313" key="2">
    <source>
        <dbReference type="EMBL" id="MPN30291.1"/>
    </source>
</evidence>
<accession>A0A645GTV5</accession>
<keyword evidence="1" id="KW-1133">Transmembrane helix</keyword>
<dbReference type="EMBL" id="VSSQ01081348">
    <property type="protein sequence ID" value="MPN30291.1"/>
    <property type="molecule type" value="Genomic_DNA"/>
</dbReference>
<gene>
    <name evidence="2" type="ORF">SDC9_177754</name>
</gene>